<organism evidence="7 8">
    <name type="scientific">Coccomyxa viridis</name>
    <dbReference type="NCBI Taxonomy" id="1274662"/>
    <lineage>
        <taxon>Eukaryota</taxon>
        <taxon>Viridiplantae</taxon>
        <taxon>Chlorophyta</taxon>
        <taxon>core chlorophytes</taxon>
        <taxon>Trebouxiophyceae</taxon>
        <taxon>Trebouxiophyceae incertae sedis</taxon>
        <taxon>Coccomyxaceae</taxon>
        <taxon>Coccomyxa</taxon>
    </lineage>
</organism>
<dbReference type="InterPro" id="IPR023045">
    <property type="entry name" value="MoaC"/>
</dbReference>
<name>A0AAV1IFD6_9CHLO</name>
<dbReference type="NCBIfam" id="NF006870">
    <property type="entry name" value="PRK09364.1"/>
    <property type="match status" value="1"/>
</dbReference>
<dbReference type="EC" id="4.6.1.17" evidence="3"/>
<dbReference type="Gene3D" id="3.30.70.640">
    <property type="entry name" value="Molybdopterin cofactor biosynthesis C (MoaC) domain"/>
    <property type="match status" value="1"/>
</dbReference>
<keyword evidence="5" id="KW-0456">Lyase</keyword>
<evidence type="ECO:0000313" key="8">
    <source>
        <dbReference type="Proteomes" id="UP001314263"/>
    </source>
</evidence>
<reference evidence="7 8" key="1">
    <citation type="submission" date="2023-10" db="EMBL/GenBank/DDBJ databases">
        <authorList>
            <person name="Maclean D."/>
            <person name="Macfadyen A."/>
        </authorList>
    </citation>
    <scope>NUCLEOTIDE SEQUENCE [LARGE SCALE GENOMIC DNA]</scope>
</reference>
<evidence type="ECO:0000256" key="5">
    <source>
        <dbReference type="ARBA" id="ARBA00023239"/>
    </source>
</evidence>
<dbReference type="GO" id="GO:0061799">
    <property type="term" value="F:cyclic pyranopterin monophosphate synthase activity"/>
    <property type="evidence" value="ECO:0007669"/>
    <property type="project" value="UniProtKB-EC"/>
</dbReference>
<dbReference type="InterPro" id="IPR050105">
    <property type="entry name" value="MoCo_biosynth_MoaA/MoaC"/>
</dbReference>
<dbReference type="AlphaFoldDB" id="A0AAV1IFD6"/>
<comment type="caution">
    <text evidence="7">The sequence shown here is derived from an EMBL/GenBank/DDBJ whole genome shotgun (WGS) entry which is preliminary data.</text>
</comment>
<proteinExistence type="predicted"/>
<evidence type="ECO:0000259" key="6">
    <source>
        <dbReference type="Pfam" id="PF01967"/>
    </source>
</evidence>
<sequence>MVDVGIKADTLRTATASGTVYLGREVFELVRADRMKKGDVLRVAQLAGIMGAKQTSLLIPLCHNIPLNKVSVKLSLDASAAAVDILAEARTSGKTGVEMEALTAVSIAALTVYDMCKAASKDICITDIKLQAKSGGQSGDYSRDSS</sequence>
<evidence type="ECO:0000256" key="2">
    <source>
        <dbReference type="ARBA" id="ARBA00005046"/>
    </source>
</evidence>
<protein>
    <recommendedName>
        <fullName evidence="3">cyclic pyranopterin monophosphate synthase</fullName>
        <ecNumber evidence="3">4.6.1.17</ecNumber>
    </recommendedName>
</protein>
<dbReference type="SUPFAM" id="SSF55040">
    <property type="entry name" value="Molybdenum cofactor biosynthesis protein C, MoaC"/>
    <property type="match status" value="1"/>
</dbReference>
<dbReference type="CDD" id="cd01420">
    <property type="entry name" value="MoaC_PE"/>
    <property type="match status" value="1"/>
</dbReference>
<dbReference type="PANTHER" id="PTHR22960:SF0">
    <property type="entry name" value="MOLYBDENUM COFACTOR BIOSYNTHESIS PROTEIN 1"/>
    <property type="match status" value="1"/>
</dbReference>
<dbReference type="GO" id="GO:0006777">
    <property type="term" value="P:Mo-molybdopterin cofactor biosynthetic process"/>
    <property type="evidence" value="ECO:0007669"/>
    <property type="project" value="UniProtKB-KW"/>
</dbReference>
<dbReference type="InterPro" id="IPR036522">
    <property type="entry name" value="MoaC_sf"/>
</dbReference>
<dbReference type="Pfam" id="PF01967">
    <property type="entry name" value="MoaC"/>
    <property type="match status" value="1"/>
</dbReference>
<keyword evidence="8" id="KW-1185">Reference proteome</keyword>
<dbReference type="InterPro" id="IPR002820">
    <property type="entry name" value="Mopterin_CF_biosynth-C_dom"/>
</dbReference>
<feature type="domain" description="Molybdopterin cofactor biosynthesis C (MoaC)" evidence="6">
    <location>
        <begin position="1"/>
        <end position="136"/>
    </location>
</feature>
<dbReference type="NCBIfam" id="TIGR00581">
    <property type="entry name" value="moaC"/>
    <property type="match status" value="1"/>
</dbReference>
<dbReference type="EMBL" id="CAUYUE010000012">
    <property type="protein sequence ID" value="CAK0785516.1"/>
    <property type="molecule type" value="Genomic_DNA"/>
</dbReference>
<keyword evidence="4" id="KW-0501">Molybdenum cofactor biosynthesis</keyword>
<gene>
    <name evidence="7" type="primary">CNX3</name>
    <name evidence="7" type="ORF">CVIRNUC_008726</name>
</gene>
<evidence type="ECO:0000256" key="1">
    <source>
        <dbReference type="ARBA" id="ARBA00001637"/>
    </source>
</evidence>
<evidence type="ECO:0000313" key="7">
    <source>
        <dbReference type="EMBL" id="CAK0785516.1"/>
    </source>
</evidence>
<dbReference type="InterPro" id="IPR047594">
    <property type="entry name" value="MoaC_bact/euk"/>
</dbReference>
<evidence type="ECO:0000256" key="3">
    <source>
        <dbReference type="ARBA" id="ARBA00012575"/>
    </source>
</evidence>
<comment type="pathway">
    <text evidence="2">Cofactor biosynthesis; molybdopterin biosynthesis.</text>
</comment>
<dbReference type="PANTHER" id="PTHR22960">
    <property type="entry name" value="MOLYBDOPTERIN COFACTOR SYNTHESIS PROTEIN A"/>
    <property type="match status" value="1"/>
</dbReference>
<evidence type="ECO:0000256" key="4">
    <source>
        <dbReference type="ARBA" id="ARBA00023150"/>
    </source>
</evidence>
<dbReference type="Proteomes" id="UP001314263">
    <property type="component" value="Unassembled WGS sequence"/>
</dbReference>
<accession>A0AAV1IFD6</accession>
<comment type="catalytic activity">
    <reaction evidence="1">
        <text>(8S)-3',8-cyclo-7,8-dihydroguanosine 5'-triphosphate = cyclic pyranopterin phosphate + diphosphate</text>
        <dbReference type="Rhea" id="RHEA:49580"/>
        <dbReference type="ChEBI" id="CHEBI:33019"/>
        <dbReference type="ChEBI" id="CHEBI:59648"/>
        <dbReference type="ChEBI" id="CHEBI:131766"/>
        <dbReference type="EC" id="4.6.1.17"/>
    </reaction>
</comment>
<dbReference type="GO" id="GO:0061798">
    <property type="term" value="F:GTP 3',8'-cyclase activity"/>
    <property type="evidence" value="ECO:0007669"/>
    <property type="project" value="TreeGrafter"/>
</dbReference>